<dbReference type="Proteomes" id="UP000828390">
    <property type="component" value="Unassembled WGS sequence"/>
</dbReference>
<dbReference type="AlphaFoldDB" id="A0A9D4H268"/>
<dbReference type="EMBL" id="JAIWYP010000005">
    <property type="protein sequence ID" value="KAH3827007.1"/>
    <property type="molecule type" value="Genomic_DNA"/>
</dbReference>
<evidence type="ECO:0000313" key="2">
    <source>
        <dbReference type="Proteomes" id="UP000828390"/>
    </source>
</evidence>
<keyword evidence="2" id="KW-1185">Reference proteome</keyword>
<protein>
    <submittedName>
        <fullName evidence="1">Uncharacterized protein</fullName>
    </submittedName>
</protein>
<reference evidence="1" key="1">
    <citation type="journal article" date="2019" name="bioRxiv">
        <title>The Genome of the Zebra Mussel, Dreissena polymorpha: A Resource for Invasive Species Research.</title>
        <authorList>
            <person name="McCartney M.A."/>
            <person name="Auch B."/>
            <person name="Kono T."/>
            <person name="Mallez S."/>
            <person name="Zhang Y."/>
            <person name="Obille A."/>
            <person name="Becker A."/>
            <person name="Abrahante J.E."/>
            <person name="Garbe J."/>
            <person name="Badalamenti J.P."/>
            <person name="Herman A."/>
            <person name="Mangelson H."/>
            <person name="Liachko I."/>
            <person name="Sullivan S."/>
            <person name="Sone E.D."/>
            <person name="Koren S."/>
            <person name="Silverstein K.A.T."/>
            <person name="Beckman K.B."/>
            <person name="Gohl D.M."/>
        </authorList>
    </citation>
    <scope>NUCLEOTIDE SEQUENCE</scope>
    <source>
        <strain evidence="1">Duluth1</strain>
        <tissue evidence="1">Whole animal</tissue>
    </source>
</reference>
<organism evidence="1 2">
    <name type="scientific">Dreissena polymorpha</name>
    <name type="common">Zebra mussel</name>
    <name type="synonym">Mytilus polymorpha</name>
    <dbReference type="NCBI Taxonomy" id="45954"/>
    <lineage>
        <taxon>Eukaryota</taxon>
        <taxon>Metazoa</taxon>
        <taxon>Spiralia</taxon>
        <taxon>Lophotrochozoa</taxon>
        <taxon>Mollusca</taxon>
        <taxon>Bivalvia</taxon>
        <taxon>Autobranchia</taxon>
        <taxon>Heteroconchia</taxon>
        <taxon>Euheterodonta</taxon>
        <taxon>Imparidentia</taxon>
        <taxon>Neoheterodontei</taxon>
        <taxon>Myida</taxon>
        <taxon>Dreissenoidea</taxon>
        <taxon>Dreissenidae</taxon>
        <taxon>Dreissena</taxon>
    </lineage>
</organism>
<evidence type="ECO:0000313" key="1">
    <source>
        <dbReference type="EMBL" id="KAH3827007.1"/>
    </source>
</evidence>
<name>A0A9D4H268_DREPO</name>
<gene>
    <name evidence="1" type="ORF">DPMN_128935</name>
</gene>
<sequence>MDTWVLQMNYPTVMVSHSQQGRLTLTQSRYLQDPNATDPGKYVSPFGYTQLISI</sequence>
<proteinExistence type="predicted"/>
<reference evidence="1" key="2">
    <citation type="submission" date="2020-11" db="EMBL/GenBank/DDBJ databases">
        <authorList>
            <person name="McCartney M.A."/>
            <person name="Auch B."/>
            <person name="Kono T."/>
            <person name="Mallez S."/>
            <person name="Becker A."/>
            <person name="Gohl D.M."/>
            <person name="Silverstein K.A.T."/>
            <person name="Koren S."/>
            <person name="Bechman K.B."/>
            <person name="Herman A."/>
            <person name="Abrahante J.E."/>
            <person name="Garbe J."/>
        </authorList>
    </citation>
    <scope>NUCLEOTIDE SEQUENCE</scope>
    <source>
        <strain evidence="1">Duluth1</strain>
        <tissue evidence="1">Whole animal</tissue>
    </source>
</reference>
<comment type="caution">
    <text evidence="1">The sequence shown here is derived from an EMBL/GenBank/DDBJ whole genome shotgun (WGS) entry which is preliminary data.</text>
</comment>
<accession>A0A9D4H268</accession>